<reference evidence="4 5" key="1">
    <citation type="submission" date="2019-12" db="EMBL/GenBank/DDBJ databases">
        <authorList>
            <person name="Huq M.A."/>
        </authorList>
    </citation>
    <scope>NUCLEOTIDE SEQUENCE [LARGE SCALE GENOMIC DNA]</scope>
    <source>
        <strain evidence="4 5">MAH-34</strain>
    </source>
</reference>
<comment type="similarity">
    <text evidence="1">Belongs to the isochorismatase family.</text>
</comment>
<evidence type="ECO:0000256" key="1">
    <source>
        <dbReference type="ARBA" id="ARBA00006336"/>
    </source>
</evidence>
<dbReference type="EMBL" id="WSEM01000034">
    <property type="protein sequence ID" value="MVQ39426.1"/>
    <property type="molecule type" value="Genomic_DNA"/>
</dbReference>
<dbReference type="PANTHER" id="PTHR43540">
    <property type="entry name" value="PEROXYUREIDOACRYLATE/UREIDOACRYLATE AMIDOHYDROLASE-RELATED"/>
    <property type="match status" value="1"/>
</dbReference>
<comment type="caution">
    <text evidence="4">The sequence shown here is derived from an EMBL/GenBank/DDBJ whole genome shotgun (WGS) entry which is preliminary data.</text>
</comment>
<dbReference type="Proteomes" id="UP000467637">
    <property type="component" value="Unassembled WGS sequence"/>
</dbReference>
<dbReference type="SUPFAM" id="SSF52499">
    <property type="entry name" value="Isochorismatase-like hydrolases"/>
    <property type="match status" value="1"/>
</dbReference>
<dbReference type="Pfam" id="PF00857">
    <property type="entry name" value="Isochorismatase"/>
    <property type="match status" value="1"/>
</dbReference>
<evidence type="ECO:0000256" key="2">
    <source>
        <dbReference type="ARBA" id="ARBA00022801"/>
    </source>
</evidence>
<dbReference type="InterPro" id="IPR036380">
    <property type="entry name" value="Isochorismatase-like_sf"/>
</dbReference>
<dbReference type="InterPro" id="IPR000868">
    <property type="entry name" value="Isochorismatase-like_dom"/>
</dbReference>
<dbReference type="InterPro" id="IPR050272">
    <property type="entry name" value="Isochorismatase-like_hydrls"/>
</dbReference>
<evidence type="ECO:0000313" key="4">
    <source>
        <dbReference type="EMBL" id="MVQ39426.1"/>
    </source>
</evidence>
<dbReference type="Gene3D" id="3.40.50.850">
    <property type="entry name" value="Isochorismatase-like"/>
    <property type="match status" value="1"/>
</dbReference>
<name>A0ABW9UKA2_9BACL</name>
<evidence type="ECO:0000259" key="3">
    <source>
        <dbReference type="Pfam" id="PF00857"/>
    </source>
</evidence>
<sequence>MNIDYKTTAVVVTDPQNAFLSPTGSGYELTKDVLNEVNTIKNLDLVFKTAKEQNYQVFISPHYYYPHDHKWEILSAGEKMMHDLMMFNVDGPQTAVPKSSQADFYDLYKPYIEDGKTIITSPHKIFGPETNDLVLQLRKRGMSKVLLAGMNSNICVDSHMRELVEQGFEVAVIFDATGAPGFDAYNAGKVNFGILSSGSWTTEEAIGKMKGH</sequence>
<dbReference type="RefSeq" id="WP_157325508.1">
    <property type="nucleotide sequence ID" value="NZ_WSEM01000034.1"/>
</dbReference>
<accession>A0ABW9UKA2</accession>
<evidence type="ECO:0000313" key="5">
    <source>
        <dbReference type="Proteomes" id="UP000467637"/>
    </source>
</evidence>
<organism evidence="4 5">
    <name type="scientific">Paenibacillus anseongense</name>
    <dbReference type="NCBI Taxonomy" id="2682845"/>
    <lineage>
        <taxon>Bacteria</taxon>
        <taxon>Bacillati</taxon>
        <taxon>Bacillota</taxon>
        <taxon>Bacilli</taxon>
        <taxon>Bacillales</taxon>
        <taxon>Paenibacillaceae</taxon>
        <taxon>Paenibacillus</taxon>
    </lineage>
</organism>
<proteinExistence type="inferred from homology"/>
<feature type="domain" description="Isochorismatase-like" evidence="3">
    <location>
        <begin position="8"/>
        <end position="188"/>
    </location>
</feature>
<keyword evidence="5" id="KW-1185">Reference proteome</keyword>
<protein>
    <submittedName>
        <fullName evidence="4">Isochorismatase family protein</fullName>
    </submittedName>
</protein>
<dbReference type="CDD" id="cd00431">
    <property type="entry name" value="cysteine_hydrolases"/>
    <property type="match status" value="1"/>
</dbReference>
<keyword evidence="2" id="KW-0378">Hydrolase</keyword>
<gene>
    <name evidence="4" type="ORF">GON05_33035</name>
</gene>